<sequence length="462" mass="51680">MDTSQSPNCAHEFLSSSSTCSDSSEFDYILFRWFSPLERLIFFPEDEETLFGGPPKPDAETNRQSEPPSVTEIVDSLFSENPTIRTWALQKTKQLTIDWPNRLIGEEIGVETLPKVVDGLKSDDPSRQLAAALASAVITFEHGTAAVESGCAPLLIALFSSPDPEIVSYVSLAISNLAYGENPQRNYLVELGVIKSLVKQLNPNTPVAIVHELALIIVGLCDRTDLLRQESAYREMIPALQYLIQQTDHEVLIRAAWAIEAFADCGRMQIGLVVDAGITRHLVPLLSHPYSNVQLMATYALRKIVRGTNEQKQAVLDCGLLGYFPRLLKMEEEGISMEALGCLFDLTSRNQRIIHAVRSHGLLPLICRHAFGDDVSTQRIARSVVCNFLTYGTREQDNDYVEKNLELLRGLSSLLSGAGNRLEILKEHLEDCGFVDILEAVQFHENYNTFRLSYHIMEDYFS</sequence>
<accession>A0AAV2T3I8</accession>
<feature type="region of interest" description="Disordered" evidence="4">
    <location>
        <begin position="50"/>
        <end position="69"/>
    </location>
</feature>
<proteinExistence type="inferred from homology"/>
<evidence type="ECO:0000256" key="1">
    <source>
        <dbReference type="ARBA" id="ARBA00010394"/>
    </source>
</evidence>
<evidence type="ECO:0000256" key="2">
    <source>
        <dbReference type="ARBA" id="ARBA00022448"/>
    </source>
</evidence>
<dbReference type="InterPro" id="IPR011989">
    <property type="entry name" value="ARM-like"/>
</dbReference>
<keyword evidence="3" id="KW-0653">Protein transport</keyword>
<protein>
    <recommendedName>
        <fullName evidence="7">Importin subunit alpha</fullName>
    </recommendedName>
</protein>
<evidence type="ECO:0000313" key="6">
    <source>
        <dbReference type="Proteomes" id="UP001497525"/>
    </source>
</evidence>
<dbReference type="Proteomes" id="UP001497525">
    <property type="component" value="Unassembled WGS sequence"/>
</dbReference>
<organism evidence="5 6">
    <name type="scientific">Calicophoron daubneyi</name>
    <name type="common">Rumen fluke</name>
    <name type="synonym">Paramphistomum daubneyi</name>
    <dbReference type="NCBI Taxonomy" id="300641"/>
    <lineage>
        <taxon>Eukaryota</taxon>
        <taxon>Metazoa</taxon>
        <taxon>Spiralia</taxon>
        <taxon>Lophotrochozoa</taxon>
        <taxon>Platyhelminthes</taxon>
        <taxon>Trematoda</taxon>
        <taxon>Digenea</taxon>
        <taxon>Plagiorchiida</taxon>
        <taxon>Pronocephalata</taxon>
        <taxon>Paramphistomoidea</taxon>
        <taxon>Paramphistomidae</taxon>
        <taxon>Calicophoron</taxon>
    </lineage>
</organism>
<keyword evidence="2" id="KW-0813">Transport</keyword>
<dbReference type="EMBL" id="CAXLJL010000054">
    <property type="protein sequence ID" value="CAL5129853.1"/>
    <property type="molecule type" value="Genomic_DNA"/>
</dbReference>
<dbReference type="GO" id="GO:0015031">
    <property type="term" value="P:protein transport"/>
    <property type="evidence" value="ECO:0007669"/>
    <property type="project" value="UniProtKB-KW"/>
</dbReference>
<evidence type="ECO:0000313" key="5">
    <source>
        <dbReference type="EMBL" id="CAL5129853.1"/>
    </source>
</evidence>
<dbReference type="InterPro" id="IPR016024">
    <property type="entry name" value="ARM-type_fold"/>
</dbReference>
<comment type="similarity">
    <text evidence="1">Belongs to the importin alpha family.</text>
</comment>
<evidence type="ECO:0008006" key="7">
    <source>
        <dbReference type="Google" id="ProtNLM"/>
    </source>
</evidence>
<dbReference type="AlphaFoldDB" id="A0AAV2T3I8"/>
<evidence type="ECO:0000256" key="3">
    <source>
        <dbReference type="ARBA" id="ARBA00022927"/>
    </source>
</evidence>
<dbReference type="PANTHER" id="PTHR23316">
    <property type="entry name" value="IMPORTIN ALPHA"/>
    <property type="match status" value="1"/>
</dbReference>
<dbReference type="Pfam" id="PF00514">
    <property type="entry name" value="Arm"/>
    <property type="match status" value="2"/>
</dbReference>
<evidence type="ECO:0000256" key="4">
    <source>
        <dbReference type="SAM" id="MobiDB-lite"/>
    </source>
</evidence>
<dbReference type="InterPro" id="IPR000225">
    <property type="entry name" value="Armadillo"/>
</dbReference>
<dbReference type="SUPFAM" id="SSF48371">
    <property type="entry name" value="ARM repeat"/>
    <property type="match status" value="1"/>
</dbReference>
<gene>
    <name evidence="5" type="ORF">CDAUBV1_LOCUS1294</name>
</gene>
<reference evidence="5" key="1">
    <citation type="submission" date="2024-06" db="EMBL/GenBank/DDBJ databases">
        <authorList>
            <person name="Liu X."/>
            <person name="Lenzi L."/>
            <person name="Haldenby T S."/>
            <person name="Uol C."/>
        </authorList>
    </citation>
    <scope>NUCLEOTIDE SEQUENCE</scope>
</reference>
<dbReference type="SMART" id="SM00185">
    <property type="entry name" value="ARM"/>
    <property type="match status" value="5"/>
</dbReference>
<name>A0AAV2T3I8_CALDB</name>
<dbReference type="Gene3D" id="1.25.10.10">
    <property type="entry name" value="Leucine-rich Repeat Variant"/>
    <property type="match status" value="1"/>
</dbReference>
<comment type="caution">
    <text evidence="5">The sequence shown here is derived from an EMBL/GenBank/DDBJ whole genome shotgun (WGS) entry which is preliminary data.</text>
</comment>